<dbReference type="Pfam" id="PF05598">
    <property type="entry name" value="DUF772"/>
    <property type="match status" value="1"/>
</dbReference>
<dbReference type="Pfam" id="PF13586">
    <property type="entry name" value="DDE_Tnp_1_2"/>
    <property type="match status" value="1"/>
</dbReference>
<protein>
    <submittedName>
        <fullName evidence="4">IS5 family transposase</fullName>
    </submittedName>
</protein>
<organism evidence="4 5">
    <name type="scientific">Acetobacterium paludosum</name>
    <dbReference type="NCBI Taxonomy" id="52693"/>
    <lineage>
        <taxon>Bacteria</taxon>
        <taxon>Bacillati</taxon>
        <taxon>Bacillota</taxon>
        <taxon>Clostridia</taxon>
        <taxon>Eubacteriales</taxon>
        <taxon>Eubacteriaceae</taxon>
        <taxon>Acetobacterium</taxon>
    </lineage>
</organism>
<feature type="domain" description="Transposase InsH N-terminal" evidence="2">
    <location>
        <begin position="25"/>
        <end position="115"/>
    </location>
</feature>
<keyword evidence="5" id="KW-1185">Reference proteome</keyword>
<reference evidence="4" key="2">
    <citation type="submission" date="2020-10" db="EMBL/GenBank/DDBJ databases">
        <title>Comparative genomics of the Acetobacterium genus.</title>
        <authorList>
            <person name="Marshall C."/>
            <person name="May H."/>
            <person name="Norman S."/>
        </authorList>
    </citation>
    <scope>NUCLEOTIDE SEQUENCE</scope>
    <source>
        <strain evidence="4">DER-2019</strain>
    </source>
</reference>
<evidence type="ECO:0000313" key="5">
    <source>
        <dbReference type="Proteomes" id="UP000616595"/>
    </source>
</evidence>
<evidence type="ECO:0000256" key="1">
    <source>
        <dbReference type="SAM" id="MobiDB-lite"/>
    </source>
</evidence>
<dbReference type="NCBIfam" id="NF033578">
    <property type="entry name" value="transpos_IS5_1"/>
    <property type="match status" value="1"/>
</dbReference>
<comment type="caution">
    <text evidence="4">The sequence shown here is derived from an EMBL/GenBank/DDBJ whole genome shotgun (WGS) entry which is preliminary data.</text>
</comment>
<dbReference type="InterPro" id="IPR008490">
    <property type="entry name" value="Transposase_InsH_N"/>
</dbReference>
<dbReference type="Proteomes" id="UP000616595">
    <property type="component" value="Unassembled WGS sequence"/>
</dbReference>
<accession>A0A923KWM7</accession>
<reference evidence="4" key="1">
    <citation type="submission" date="2019-10" db="EMBL/GenBank/DDBJ databases">
        <authorList>
            <person name="Ross D.E."/>
            <person name="Gulliver D."/>
        </authorList>
    </citation>
    <scope>NUCLEOTIDE SEQUENCE</scope>
    <source>
        <strain evidence="4">DER-2019</strain>
    </source>
</reference>
<feature type="domain" description="Transposase DDE" evidence="3">
    <location>
        <begin position="358"/>
        <end position="444"/>
    </location>
</feature>
<feature type="region of interest" description="Disordered" evidence="1">
    <location>
        <begin position="135"/>
        <end position="157"/>
    </location>
</feature>
<dbReference type="PANTHER" id="PTHR33803:SF3">
    <property type="entry name" value="BLL1974 PROTEIN"/>
    <property type="match status" value="1"/>
</dbReference>
<dbReference type="OrthoDB" id="9770860at2"/>
<evidence type="ECO:0000259" key="2">
    <source>
        <dbReference type="Pfam" id="PF05598"/>
    </source>
</evidence>
<dbReference type="AlphaFoldDB" id="A0A923KWM7"/>
<dbReference type="InterPro" id="IPR025668">
    <property type="entry name" value="Tnp_DDE_dom"/>
</dbReference>
<name>A0A923KWM7_9FIRM</name>
<feature type="compositionally biased region" description="Acidic residues" evidence="1">
    <location>
        <begin position="140"/>
        <end position="149"/>
    </location>
</feature>
<dbReference type="RefSeq" id="WP_148567697.1">
    <property type="nucleotide sequence ID" value="NZ_RXYA01000012.1"/>
</dbReference>
<dbReference type="InterPro" id="IPR047710">
    <property type="entry name" value="Transpos_IS5-like"/>
</dbReference>
<gene>
    <name evidence="4" type="ORF">GH810_07890</name>
</gene>
<evidence type="ECO:0000313" key="4">
    <source>
        <dbReference type="EMBL" id="MBC3888228.1"/>
    </source>
</evidence>
<proteinExistence type="predicted"/>
<evidence type="ECO:0000259" key="3">
    <source>
        <dbReference type="Pfam" id="PF13586"/>
    </source>
</evidence>
<dbReference type="EMBL" id="WJBD01000008">
    <property type="protein sequence ID" value="MBC3888228.1"/>
    <property type="molecule type" value="Genomic_DNA"/>
</dbReference>
<sequence length="463" mass="53221">MYKFSDNQISFSDFKQPIGMKMNATNRWVKKAESIPWKTIEKKYAKLFSNKKGNVAKPLQLALGACIIQAEYGYSDVETVLQIQEGPYLQFFCGFCEYRDKPPFDPSLMVYFRKRLTPEILGEINELIIQKAEVEKVTDESDDQDDSSSDEPPQNSGILIVDATCAPSHIRFPQDTALLNEARENAEAMITEMHEPSDGRKPRTYAGRAHKDHLNLVRKKKNTAKTIRKAIGKQLRYLRRDLAIIDTMLSNQKTLSQKWQIRLETIRCLYEQQKYMYDNHTHQVENRIVSLSQPHLRPIVRGKTKAPVEFGAKLDISVVDGYTRLEKVSFDAYNEASYLIEVIERYKDRVGFYPVRILADKIYRNRRNLKFCKEKGIRLSGPALGRPPKNVVIDKKQDYVDICERVEVERKFSLAKLKCGLGLIRTRLPDTGLSTVALSIVVLNVSDSKDGVVQIRPNYCRLT</sequence>
<dbReference type="PANTHER" id="PTHR33803">
    <property type="entry name" value="IS1478 TRANSPOSASE"/>
    <property type="match status" value="1"/>
</dbReference>